<dbReference type="Gene3D" id="1.10.287.130">
    <property type="match status" value="1"/>
</dbReference>
<evidence type="ECO:0000256" key="5">
    <source>
        <dbReference type="ARBA" id="ARBA00022679"/>
    </source>
</evidence>
<name>A0A974VYS0_9NOCA</name>
<keyword evidence="4" id="KW-0597">Phosphoprotein</keyword>
<evidence type="ECO:0000256" key="10">
    <source>
        <dbReference type="SAM" id="Phobius"/>
    </source>
</evidence>
<dbReference type="PROSITE" id="PS50885">
    <property type="entry name" value="HAMP"/>
    <property type="match status" value="1"/>
</dbReference>
<feature type="transmembrane region" description="Helical" evidence="10">
    <location>
        <begin position="126"/>
        <end position="149"/>
    </location>
</feature>
<evidence type="ECO:0000256" key="3">
    <source>
        <dbReference type="ARBA" id="ARBA00012438"/>
    </source>
</evidence>
<evidence type="ECO:0000256" key="4">
    <source>
        <dbReference type="ARBA" id="ARBA00022553"/>
    </source>
</evidence>
<evidence type="ECO:0000256" key="8">
    <source>
        <dbReference type="ARBA" id="ARBA00022989"/>
    </source>
</evidence>
<evidence type="ECO:0000256" key="6">
    <source>
        <dbReference type="ARBA" id="ARBA00022692"/>
    </source>
</evidence>
<dbReference type="InterPro" id="IPR050428">
    <property type="entry name" value="TCS_sensor_his_kinase"/>
</dbReference>
<dbReference type="Proteomes" id="UP000662986">
    <property type="component" value="Plasmid unnamed4"/>
</dbReference>
<dbReference type="InterPro" id="IPR003660">
    <property type="entry name" value="HAMP_dom"/>
</dbReference>
<keyword evidence="7" id="KW-0418">Kinase</keyword>
<reference evidence="12 13" key="2">
    <citation type="journal article" date="2022" name="Arch. Microbiol.">
        <title>Rhodococcus pseudokoreensis sp. nov. isolated from the rhizosphere of young M26 apple rootstocks.</title>
        <authorList>
            <person name="Kampfer P."/>
            <person name="Glaeser S.P."/>
            <person name="Blom J."/>
            <person name="Wolf J."/>
            <person name="Benning S."/>
            <person name="Schloter M."/>
            <person name="Neumann-Schaal M."/>
        </authorList>
    </citation>
    <scope>NUCLEOTIDE SEQUENCE [LARGE SCALE GENOMIC DNA]</scope>
    <source>
        <strain evidence="12 13">R79</strain>
    </source>
</reference>
<dbReference type="SMART" id="SM00304">
    <property type="entry name" value="HAMP"/>
    <property type="match status" value="1"/>
</dbReference>
<reference evidence="12 13" key="1">
    <citation type="journal article" date="2021" name="Microbiol. Resour. Announc.">
        <title>Complete Genome Sequences of Two Rhodococcus sp. Strains with Large and Linear Chromosomes, Isolated from Apple Rhizosphere.</title>
        <authorList>
            <person name="Benning S."/>
            <person name="Brugnone N."/>
            <person name="Siani R."/>
            <person name="Kublik S."/>
            <person name="Schloter M."/>
            <person name="Rad V."/>
        </authorList>
    </citation>
    <scope>NUCLEOTIDE SEQUENCE [LARGE SCALE GENOMIC DNA]</scope>
    <source>
        <strain evidence="12 13">R79</strain>
    </source>
</reference>
<evidence type="ECO:0000256" key="1">
    <source>
        <dbReference type="ARBA" id="ARBA00000085"/>
    </source>
</evidence>
<comment type="subcellular location">
    <subcellularLocation>
        <location evidence="2">Cell membrane</location>
    </subcellularLocation>
</comment>
<keyword evidence="10" id="KW-0472">Membrane</keyword>
<dbReference type="PANTHER" id="PTHR45436">
    <property type="entry name" value="SENSOR HISTIDINE KINASE YKOH"/>
    <property type="match status" value="1"/>
</dbReference>
<evidence type="ECO:0000256" key="7">
    <source>
        <dbReference type="ARBA" id="ARBA00022777"/>
    </source>
</evidence>
<gene>
    <name evidence="12" type="ORF">JWS13_03070</name>
</gene>
<dbReference type="CDD" id="cd06225">
    <property type="entry name" value="HAMP"/>
    <property type="match status" value="1"/>
</dbReference>
<evidence type="ECO:0000313" key="13">
    <source>
        <dbReference type="Proteomes" id="UP000662986"/>
    </source>
</evidence>
<proteinExistence type="predicted"/>
<keyword evidence="13" id="KW-1185">Reference proteome</keyword>
<comment type="catalytic activity">
    <reaction evidence="1">
        <text>ATP + protein L-histidine = ADP + protein N-phospho-L-histidine.</text>
        <dbReference type="EC" id="2.7.13.3"/>
    </reaction>
</comment>
<dbReference type="EMBL" id="CP070615">
    <property type="protein sequence ID" value="QSE87649.1"/>
    <property type="molecule type" value="Genomic_DNA"/>
</dbReference>
<protein>
    <recommendedName>
        <fullName evidence="3">histidine kinase</fullName>
        <ecNumber evidence="3">2.7.13.3</ecNumber>
    </recommendedName>
</protein>
<evidence type="ECO:0000256" key="2">
    <source>
        <dbReference type="ARBA" id="ARBA00004236"/>
    </source>
</evidence>
<feature type="domain" description="HAMP" evidence="11">
    <location>
        <begin position="150"/>
        <end position="202"/>
    </location>
</feature>
<keyword evidence="12" id="KW-0614">Plasmid</keyword>
<dbReference type="InterPro" id="IPR036097">
    <property type="entry name" value="HisK_dim/P_sf"/>
</dbReference>
<geneLocation type="plasmid" evidence="12 13">
    <name>unnamed4</name>
</geneLocation>
<sequence>MAIYLVTEHSLRTQVNDRLSRKVDVFVASSASGAPLSFFGVGGGQTLKVALITRSGDVIAADHSNSPFAEEDALRDGPEMDVAQGRAPVSVRELGGYQVLAKRAPTGETIVVAESLQPTRTMLNKLLLALTSLGALVIVLSVLAGSVAIRTGLRPVRRLMLSTESIAQTQDLQPIPVRGEDELAQFARRFNVMLESLRRSRDHQRALIVDAGRELLTPLTALRTNLEFLIMVSNGLGPSLSDAERNALSTDVVEQIEEISRRVGALVDRARESDAAAAT</sequence>
<accession>A0A974VYS0</accession>
<dbReference type="EC" id="2.7.13.3" evidence="3"/>
<dbReference type="PANTHER" id="PTHR45436:SF5">
    <property type="entry name" value="SENSOR HISTIDINE KINASE TRCS"/>
    <property type="match status" value="1"/>
</dbReference>
<dbReference type="SUPFAM" id="SSF47384">
    <property type="entry name" value="Homodimeric domain of signal transducing histidine kinase"/>
    <property type="match status" value="1"/>
</dbReference>
<organism evidence="12 13">
    <name type="scientific">Rhodococcus pseudokoreensis</name>
    <dbReference type="NCBI Taxonomy" id="2811421"/>
    <lineage>
        <taxon>Bacteria</taxon>
        <taxon>Bacillati</taxon>
        <taxon>Actinomycetota</taxon>
        <taxon>Actinomycetes</taxon>
        <taxon>Mycobacteriales</taxon>
        <taxon>Nocardiaceae</taxon>
        <taxon>Rhodococcus</taxon>
    </lineage>
</organism>
<dbReference type="RefSeq" id="WP_206004428.1">
    <property type="nucleotide sequence ID" value="NZ_CP070615.1"/>
</dbReference>
<evidence type="ECO:0000256" key="9">
    <source>
        <dbReference type="ARBA" id="ARBA00023012"/>
    </source>
</evidence>
<keyword evidence="8 10" id="KW-1133">Transmembrane helix</keyword>
<keyword evidence="6 10" id="KW-0812">Transmembrane</keyword>
<keyword evidence="9" id="KW-0902">Two-component regulatory system</keyword>
<dbReference type="SUPFAM" id="SSF158472">
    <property type="entry name" value="HAMP domain-like"/>
    <property type="match status" value="1"/>
</dbReference>
<evidence type="ECO:0000313" key="12">
    <source>
        <dbReference type="EMBL" id="QSE87649.1"/>
    </source>
</evidence>
<dbReference type="Pfam" id="PF00672">
    <property type="entry name" value="HAMP"/>
    <property type="match status" value="1"/>
</dbReference>
<evidence type="ECO:0000259" key="11">
    <source>
        <dbReference type="PROSITE" id="PS50885"/>
    </source>
</evidence>
<keyword evidence="5" id="KW-0808">Transferase</keyword>